<gene>
    <name evidence="2" type="ORF">N656DRAFT_776000</name>
</gene>
<dbReference type="GeneID" id="89938679"/>
<dbReference type="Proteomes" id="UP001302812">
    <property type="component" value="Unassembled WGS sequence"/>
</dbReference>
<dbReference type="InterPro" id="IPR053206">
    <property type="entry name" value="Dimeric_xanthone_biosynth"/>
</dbReference>
<dbReference type="EMBL" id="MU853335">
    <property type="protein sequence ID" value="KAK4114963.1"/>
    <property type="molecule type" value="Genomic_DNA"/>
</dbReference>
<evidence type="ECO:0008006" key="4">
    <source>
        <dbReference type="Google" id="ProtNLM"/>
    </source>
</evidence>
<proteinExistence type="predicted"/>
<reference evidence="2" key="1">
    <citation type="journal article" date="2023" name="Mol. Phylogenet. Evol.">
        <title>Genome-scale phylogeny and comparative genomics of the fungal order Sordariales.</title>
        <authorList>
            <person name="Hensen N."/>
            <person name="Bonometti L."/>
            <person name="Westerberg I."/>
            <person name="Brannstrom I.O."/>
            <person name="Guillou S."/>
            <person name="Cros-Aarteil S."/>
            <person name="Calhoun S."/>
            <person name="Haridas S."/>
            <person name="Kuo A."/>
            <person name="Mondo S."/>
            <person name="Pangilinan J."/>
            <person name="Riley R."/>
            <person name="LaButti K."/>
            <person name="Andreopoulos B."/>
            <person name="Lipzen A."/>
            <person name="Chen C."/>
            <person name="Yan M."/>
            <person name="Daum C."/>
            <person name="Ng V."/>
            <person name="Clum A."/>
            <person name="Steindorff A."/>
            <person name="Ohm R.A."/>
            <person name="Martin F."/>
            <person name="Silar P."/>
            <person name="Natvig D.O."/>
            <person name="Lalanne C."/>
            <person name="Gautier V."/>
            <person name="Ament-Velasquez S.L."/>
            <person name="Kruys A."/>
            <person name="Hutchinson M.I."/>
            <person name="Powell A.J."/>
            <person name="Barry K."/>
            <person name="Miller A.N."/>
            <person name="Grigoriev I.V."/>
            <person name="Debuchy R."/>
            <person name="Gladieux P."/>
            <person name="Hiltunen Thoren M."/>
            <person name="Johannesson H."/>
        </authorList>
    </citation>
    <scope>NUCLEOTIDE SEQUENCE</scope>
    <source>
        <strain evidence="2">CBS 508.74</strain>
    </source>
</reference>
<feature type="compositionally biased region" description="Basic residues" evidence="1">
    <location>
        <begin position="11"/>
        <end position="22"/>
    </location>
</feature>
<evidence type="ECO:0000313" key="3">
    <source>
        <dbReference type="Proteomes" id="UP001302812"/>
    </source>
</evidence>
<comment type="caution">
    <text evidence="2">The sequence shown here is derived from an EMBL/GenBank/DDBJ whole genome shotgun (WGS) entry which is preliminary data.</text>
</comment>
<organism evidence="2 3">
    <name type="scientific">Canariomyces notabilis</name>
    <dbReference type="NCBI Taxonomy" id="2074819"/>
    <lineage>
        <taxon>Eukaryota</taxon>
        <taxon>Fungi</taxon>
        <taxon>Dikarya</taxon>
        <taxon>Ascomycota</taxon>
        <taxon>Pezizomycotina</taxon>
        <taxon>Sordariomycetes</taxon>
        <taxon>Sordariomycetidae</taxon>
        <taxon>Sordariales</taxon>
        <taxon>Chaetomiaceae</taxon>
        <taxon>Canariomyces</taxon>
    </lineage>
</organism>
<keyword evidence="3" id="KW-1185">Reference proteome</keyword>
<reference evidence="2" key="2">
    <citation type="submission" date="2023-05" db="EMBL/GenBank/DDBJ databases">
        <authorList>
            <consortium name="Lawrence Berkeley National Laboratory"/>
            <person name="Steindorff A."/>
            <person name="Hensen N."/>
            <person name="Bonometti L."/>
            <person name="Westerberg I."/>
            <person name="Brannstrom I.O."/>
            <person name="Guillou S."/>
            <person name="Cros-Aarteil S."/>
            <person name="Calhoun S."/>
            <person name="Haridas S."/>
            <person name="Kuo A."/>
            <person name="Mondo S."/>
            <person name="Pangilinan J."/>
            <person name="Riley R."/>
            <person name="Labutti K."/>
            <person name="Andreopoulos B."/>
            <person name="Lipzen A."/>
            <person name="Chen C."/>
            <person name="Yanf M."/>
            <person name="Daum C."/>
            <person name="Ng V."/>
            <person name="Clum A."/>
            <person name="Ohm R."/>
            <person name="Martin F."/>
            <person name="Silar P."/>
            <person name="Natvig D."/>
            <person name="Lalanne C."/>
            <person name="Gautier V."/>
            <person name="Ament-Velasquez S.L."/>
            <person name="Kruys A."/>
            <person name="Hutchinson M.I."/>
            <person name="Powell A.J."/>
            <person name="Barry K."/>
            <person name="Miller A.N."/>
            <person name="Grigoriev I.V."/>
            <person name="Debuchy R."/>
            <person name="Gladieux P."/>
            <person name="Thoren M.H."/>
            <person name="Johannesson H."/>
        </authorList>
    </citation>
    <scope>NUCLEOTIDE SEQUENCE</scope>
    <source>
        <strain evidence="2">CBS 508.74</strain>
    </source>
</reference>
<protein>
    <recommendedName>
        <fullName evidence="4">Hemerythrin-like domain-containing protein</fullName>
    </recommendedName>
</protein>
<evidence type="ECO:0000256" key="1">
    <source>
        <dbReference type="SAM" id="MobiDB-lite"/>
    </source>
</evidence>
<feature type="region of interest" description="Disordered" evidence="1">
    <location>
        <begin position="1"/>
        <end position="38"/>
    </location>
</feature>
<evidence type="ECO:0000313" key="2">
    <source>
        <dbReference type="EMBL" id="KAK4114963.1"/>
    </source>
</evidence>
<dbReference type="PANTHER" id="PTHR38048:SF2">
    <property type="entry name" value="HEMERYTHRIN-LIKE DOMAIN-CONTAINING PROTEIN"/>
    <property type="match status" value="1"/>
</dbReference>
<dbReference type="PANTHER" id="PTHR38048">
    <property type="entry name" value="EXPRESSED PROTEIN"/>
    <property type="match status" value="1"/>
</dbReference>
<dbReference type="AlphaFoldDB" id="A0AAN6TIA7"/>
<name>A0AAN6TIA7_9PEZI</name>
<dbReference type="RefSeq" id="XP_064672533.1">
    <property type="nucleotide sequence ID" value="XM_064814554.1"/>
</dbReference>
<accession>A0AAN6TIA7</accession>
<sequence length="116" mass="13296">MPEFRAATARSHSHSHHHHHHNGPISGQQSAGEGDDGNDCELIVQHRLIHAGMDEFEAYLRRCKTGECELSLSVLKEKMDSWGEVLLRHLDQEVEALSAERMRRYWTVSEMRAIPI</sequence>